<feature type="transmembrane region" description="Helical" evidence="7">
    <location>
        <begin position="487"/>
        <end position="504"/>
    </location>
</feature>
<dbReference type="PANTHER" id="PTHR17920">
    <property type="entry name" value="TRANSMEMBRANE AND COILED-COIL DOMAIN-CONTAINING PROTEIN 4 TMCO4"/>
    <property type="match status" value="1"/>
</dbReference>
<dbReference type="InterPro" id="IPR007941">
    <property type="entry name" value="DUF726"/>
</dbReference>
<comment type="caution">
    <text evidence="8">The sequence shown here is derived from an EMBL/GenBank/DDBJ whole genome shotgun (WGS) entry which is preliminary data.</text>
</comment>
<comment type="similarity">
    <text evidence="2">Belongs to the TMCO4 family.</text>
</comment>
<evidence type="ECO:0000256" key="4">
    <source>
        <dbReference type="ARBA" id="ARBA00022989"/>
    </source>
</evidence>
<dbReference type="EMBL" id="CAJVPJ010001227">
    <property type="protein sequence ID" value="CAG8582050.1"/>
    <property type="molecule type" value="Genomic_DNA"/>
</dbReference>
<feature type="compositionally biased region" description="Basic and acidic residues" evidence="6">
    <location>
        <begin position="238"/>
        <end position="260"/>
    </location>
</feature>
<proteinExistence type="inferred from homology"/>
<feature type="compositionally biased region" description="Low complexity" evidence="6">
    <location>
        <begin position="157"/>
        <end position="183"/>
    </location>
</feature>
<accession>A0A9N9G3F8</accession>
<feature type="region of interest" description="Disordered" evidence="6">
    <location>
        <begin position="231"/>
        <end position="260"/>
    </location>
</feature>
<feature type="transmembrane region" description="Helical" evidence="7">
    <location>
        <begin position="271"/>
        <end position="297"/>
    </location>
</feature>
<comment type="subcellular location">
    <subcellularLocation>
        <location evidence="1">Membrane</location>
        <topology evidence="1">Multi-pass membrane protein</topology>
    </subcellularLocation>
</comment>
<dbReference type="Gene3D" id="3.40.50.1820">
    <property type="entry name" value="alpha/beta hydrolase"/>
    <property type="match status" value="1"/>
</dbReference>
<keyword evidence="4 7" id="KW-1133">Transmembrane helix</keyword>
<evidence type="ECO:0000313" key="9">
    <source>
        <dbReference type="Proteomes" id="UP000789572"/>
    </source>
</evidence>
<evidence type="ECO:0000256" key="2">
    <source>
        <dbReference type="ARBA" id="ARBA00009824"/>
    </source>
</evidence>
<evidence type="ECO:0000256" key="6">
    <source>
        <dbReference type="SAM" id="MobiDB-lite"/>
    </source>
</evidence>
<protein>
    <submittedName>
        <fullName evidence="8">8354_t:CDS:1</fullName>
    </submittedName>
</protein>
<dbReference type="Proteomes" id="UP000789572">
    <property type="component" value="Unassembled WGS sequence"/>
</dbReference>
<feature type="transmembrane region" description="Helical" evidence="7">
    <location>
        <begin position="429"/>
        <end position="449"/>
    </location>
</feature>
<evidence type="ECO:0000256" key="1">
    <source>
        <dbReference type="ARBA" id="ARBA00004141"/>
    </source>
</evidence>
<dbReference type="GO" id="GO:0016020">
    <property type="term" value="C:membrane"/>
    <property type="evidence" value="ECO:0007669"/>
    <property type="project" value="UniProtKB-SubCell"/>
</dbReference>
<dbReference type="SUPFAM" id="SSF53474">
    <property type="entry name" value="alpha/beta-Hydrolases"/>
    <property type="match status" value="1"/>
</dbReference>
<dbReference type="Pfam" id="PF05277">
    <property type="entry name" value="DUF726"/>
    <property type="match status" value="1"/>
</dbReference>
<dbReference type="InterPro" id="IPR029058">
    <property type="entry name" value="AB_hydrolase_fold"/>
</dbReference>
<keyword evidence="3 7" id="KW-0812">Transmembrane</keyword>
<evidence type="ECO:0000256" key="7">
    <source>
        <dbReference type="SAM" id="Phobius"/>
    </source>
</evidence>
<name>A0A9N9G3F8_9GLOM</name>
<dbReference type="AlphaFoldDB" id="A0A9N9G3F8"/>
<evidence type="ECO:0000256" key="5">
    <source>
        <dbReference type="ARBA" id="ARBA00023136"/>
    </source>
</evidence>
<keyword evidence="9" id="KW-1185">Reference proteome</keyword>
<feature type="transmembrane region" description="Helical" evidence="7">
    <location>
        <begin position="309"/>
        <end position="335"/>
    </location>
</feature>
<sequence length="609" mass="66659">MSNNSNAILSFSDKWTQTDRFNVACLCAYTLYELWWSRGYSDKLFKQHFLNAIFIHLDIHDIKEQTLIQRIPYEHTDSNSHAIRHLVNDFKSSSNDIREQIIVDLLLVSLGLSQKLLKHAENSKSRMRQGLKQGIKSTTNTVANFLKSTDTHSANLTESTATNSSSDESSILSSSSRSDDSAISTINPATYDARSRAVLFRLARHLELSSSLIPNLEKSIAQQLYFMQQEASKPESSVGKETKETDIHKDMHASASENLEKREKKMNRLKWFATGAGVVVGATVIGLTGGLAAPLVAAGIGAVTSVAGVSFVATASTVALITSLFGIAGGGLGGYKMHKRMGSLKVFEFTQMTPDPCLPQIPSLTVTIAITGYLLESTDEITKPWLPFFSRMQRDAFALTFEPEILLDLGVAFRRFIAQQAVKVVASQALQYTVFAALTTALMLPAGLMKAGDLIDNPWALGVDRAGKAGLVLADVLCERVQGKRPVVLVGYSLGALVIWNCLLELSRRQMYGLVDSVVLIGAPIPSTSEQWSLACPTVSRRVINAYATNDVVLAVVYRMHSLDLKVAGLEAVAHDSVENYDVTKLTKGHLDYKEPNTLKNILEEVGIE</sequence>
<evidence type="ECO:0000256" key="3">
    <source>
        <dbReference type="ARBA" id="ARBA00022692"/>
    </source>
</evidence>
<keyword evidence="5 7" id="KW-0472">Membrane</keyword>
<gene>
    <name evidence="8" type="ORF">POCULU_LOCUS6539</name>
</gene>
<evidence type="ECO:0000313" key="8">
    <source>
        <dbReference type="EMBL" id="CAG8582050.1"/>
    </source>
</evidence>
<feature type="region of interest" description="Disordered" evidence="6">
    <location>
        <begin position="153"/>
        <end position="183"/>
    </location>
</feature>
<reference evidence="8" key="1">
    <citation type="submission" date="2021-06" db="EMBL/GenBank/DDBJ databases">
        <authorList>
            <person name="Kallberg Y."/>
            <person name="Tangrot J."/>
            <person name="Rosling A."/>
        </authorList>
    </citation>
    <scope>NUCLEOTIDE SEQUENCE</scope>
    <source>
        <strain evidence="8">IA702</strain>
    </source>
</reference>
<dbReference type="PANTHER" id="PTHR17920:SF3">
    <property type="entry name" value="TRANSMEMBRANE AND COILED-COIL DOMAIN-CONTAINING PROTEIN 4"/>
    <property type="match status" value="1"/>
</dbReference>
<dbReference type="OrthoDB" id="277931at2759"/>
<organism evidence="8 9">
    <name type="scientific">Paraglomus occultum</name>
    <dbReference type="NCBI Taxonomy" id="144539"/>
    <lineage>
        <taxon>Eukaryota</taxon>
        <taxon>Fungi</taxon>
        <taxon>Fungi incertae sedis</taxon>
        <taxon>Mucoromycota</taxon>
        <taxon>Glomeromycotina</taxon>
        <taxon>Glomeromycetes</taxon>
        <taxon>Paraglomerales</taxon>
        <taxon>Paraglomeraceae</taxon>
        <taxon>Paraglomus</taxon>
    </lineage>
</organism>